<evidence type="ECO:0000256" key="1">
    <source>
        <dbReference type="SAM" id="SignalP"/>
    </source>
</evidence>
<evidence type="ECO:0000313" key="2">
    <source>
        <dbReference type="EMBL" id="AKZ65297.1"/>
    </source>
</evidence>
<feature type="signal peptide" evidence="1">
    <location>
        <begin position="1"/>
        <end position="23"/>
    </location>
</feature>
<dbReference type="EMBL" id="CP011409">
    <property type="protein sequence ID" value="AKZ65297.1"/>
    <property type="molecule type" value="Genomic_DNA"/>
</dbReference>
<protein>
    <submittedName>
        <fullName evidence="2">Uncharacterized protein</fullName>
    </submittedName>
</protein>
<proteinExistence type="predicted"/>
<dbReference type="Proteomes" id="UP000063429">
    <property type="component" value="Chromosome"/>
</dbReference>
<feature type="chain" id="PRO_5046927707" evidence="1">
    <location>
        <begin position="24"/>
        <end position="148"/>
    </location>
</feature>
<sequence length="148" mass="15391">MTAGVARLLLAFVLSVFTMFTHAQQAVAGAAATAATAPPAALPGSLQDVLSKPTVLRGTLGDARIQLSLKPKADEDGLEGNYFVFGQSAQILLAGEVDQNDLMMEESHNGKDVSGQWEGSFKNGLLSGTWSTLDGSVTKPFSLKVGAP</sequence>
<accession>A0ABN4I3U5</accession>
<name>A0ABN4I3U5_9BURK</name>
<gene>
    <name evidence="2" type="ORF">F506_10720</name>
</gene>
<keyword evidence="1" id="KW-0732">Signal</keyword>
<dbReference type="RefSeq" id="WP_053201472.1">
    <property type="nucleotide sequence ID" value="NZ_CP011409.1"/>
</dbReference>
<reference evidence="3" key="1">
    <citation type="journal article" date="2015" name="Genome Announc.">
        <title>Complete Genome Sequence of Herbaspirillum hiltneri N3 (DSM 17495), Isolated from Surface-Sterilized Wheat Roots.</title>
        <authorList>
            <person name="Guizelini D."/>
            <person name="Saizaki P.M."/>
            <person name="Coimbra N.A."/>
            <person name="Weiss V.A."/>
            <person name="Faoro H."/>
            <person name="Sfeir M.Z."/>
            <person name="Baura V.A."/>
            <person name="Monteiro R.A."/>
            <person name="Chubatsu L.S."/>
            <person name="Souza E.M."/>
            <person name="Cruz L.M."/>
            <person name="Pedrosa F.O."/>
            <person name="Raittz R.T."/>
            <person name="Marchaukoski J.N."/>
            <person name="Steffens M.B."/>
        </authorList>
    </citation>
    <scope>NUCLEOTIDE SEQUENCE [LARGE SCALE GENOMIC DNA]</scope>
    <source>
        <strain evidence="3">N3</strain>
    </source>
</reference>
<keyword evidence="3" id="KW-1185">Reference proteome</keyword>
<evidence type="ECO:0000313" key="3">
    <source>
        <dbReference type="Proteomes" id="UP000063429"/>
    </source>
</evidence>
<organism evidence="2 3">
    <name type="scientific">Herbaspirillum hiltneri N3</name>
    <dbReference type="NCBI Taxonomy" id="1262470"/>
    <lineage>
        <taxon>Bacteria</taxon>
        <taxon>Pseudomonadati</taxon>
        <taxon>Pseudomonadota</taxon>
        <taxon>Betaproteobacteria</taxon>
        <taxon>Burkholderiales</taxon>
        <taxon>Oxalobacteraceae</taxon>
        <taxon>Herbaspirillum</taxon>
    </lineage>
</organism>